<keyword evidence="4" id="KW-1185">Reference proteome</keyword>
<dbReference type="Gene3D" id="3.40.50.10090">
    <property type="match status" value="2"/>
</dbReference>
<reference evidence="3 4" key="1">
    <citation type="journal article" date="2011" name="PLoS Genet.">
        <title>Finished genome of the fungal wheat pathogen Mycosphaerella graminicola reveals dispensome structure, chromosome plasticity, and stealth pathogenesis.</title>
        <authorList>
            <person name="Goodwin S.B."/>
            <person name="Ben M'barek S."/>
            <person name="Dhillon B."/>
            <person name="Wittenberg A.H.J."/>
            <person name="Crane C.F."/>
            <person name="Hane J.K."/>
            <person name="Foster A.J."/>
            <person name="Van der Lee T.A.J."/>
            <person name="Grimwood J."/>
            <person name="Aerts A."/>
            <person name="Antoniw J."/>
            <person name="Bailey A."/>
            <person name="Bluhm B."/>
            <person name="Bowler J."/>
            <person name="Bristow J."/>
            <person name="van der Burgt A."/>
            <person name="Canto-Canche B."/>
            <person name="Churchill A.C.L."/>
            <person name="Conde-Ferraez L."/>
            <person name="Cools H.J."/>
            <person name="Coutinho P.M."/>
            <person name="Csukai M."/>
            <person name="Dehal P."/>
            <person name="De Wit P."/>
            <person name="Donzelli B."/>
            <person name="van de Geest H.C."/>
            <person name="van Ham R.C.H.J."/>
            <person name="Hammond-Kosack K.E."/>
            <person name="Henrissat B."/>
            <person name="Kilian A."/>
            <person name="Kobayashi A.K."/>
            <person name="Koopmann E."/>
            <person name="Kourmpetis Y."/>
            <person name="Kuzniar A."/>
            <person name="Lindquist E."/>
            <person name="Lombard V."/>
            <person name="Maliepaard C."/>
            <person name="Martins N."/>
            <person name="Mehrabi R."/>
            <person name="Nap J.P.H."/>
            <person name="Ponomarenko A."/>
            <person name="Rudd J.J."/>
            <person name="Salamov A."/>
            <person name="Schmutz J."/>
            <person name="Schouten H.J."/>
            <person name="Shapiro H."/>
            <person name="Stergiopoulos I."/>
            <person name="Torriani S.F.F."/>
            <person name="Tu H."/>
            <person name="de Vries R.P."/>
            <person name="Waalwijk C."/>
            <person name="Ware S.B."/>
            <person name="Wiebenga A."/>
            <person name="Zwiers L.-H."/>
            <person name="Oliver R.P."/>
            <person name="Grigoriev I.V."/>
            <person name="Kema G.H.J."/>
        </authorList>
    </citation>
    <scope>NUCLEOTIDE SEQUENCE [LARGE SCALE GENOMIC DNA]</scope>
    <source>
        <strain evidence="4">CBS 115943 / IPO323</strain>
    </source>
</reference>
<dbReference type="SUPFAM" id="SSF69618">
    <property type="entry name" value="HemD-like"/>
    <property type="match status" value="1"/>
</dbReference>
<evidence type="ECO:0000313" key="4">
    <source>
        <dbReference type="Proteomes" id="UP000008062"/>
    </source>
</evidence>
<proteinExistence type="predicted"/>
<dbReference type="UniPathway" id="UPA00251">
    <property type="reaction ID" value="UER00320"/>
</dbReference>
<dbReference type="GO" id="GO:0004852">
    <property type="term" value="F:uroporphyrinogen-III synthase activity"/>
    <property type="evidence" value="ECO:0007669"/>
    <property type="project" value="InterPro"/>
</dbReference>
<feature type="compositionally biased region" description="Basic and acidic residues" evidence="1">
    <location>
        <begin position="438"/>
        <end position="453"/>
    </location>
</feature>
<dbReference type="PANTHER" id="PTHR12390:SF0">
    <property type="entry name" value="UROPORPHYRINOGEN-III SYNTHASE"/>
    <property type="match status" value="1"/>
</dbReference>
<dbReference type="FunCoup" id="F9XEF8">
    <property type="interactions" value="117"/>
</dbReference>
<dbReference type="HOGENOM" id="CLU_502683_0_0_1"/>
<dbReference type="STRING" id="336722.F9XEF8"/>
<dbReference type="AlphaFoldDB" id="F9XEF8"/>
<dbReference type="InterPro" id="IPR039793">
    <property type="entry name" value="UROS/Hem4"/>
</dbReference>
<evidence type="ECO:0000256" key="1">
    <source>
        <dbReference type="SAM" id="MobiDB-lite"/>
    </source>
</evidence>
<dbReference type="InterPro" id="IPR003754">
    <property type="entry name" value="4pyrrol_synth_uPrphyn_synth"/>
</dbReference>
<dbReference type="PANTHER" id="PTHR12390">
    <property type="entry name" value="UROPORPHYRINOGEN III SYNTHASE"/>
    <property type="match status" value="1"/>
</dbReference>
<organism evidence="3 4">
    <name type="scientific">Zymoseptoria tritici (strain CBS 115943 / IPO323)</name>
    <name type="common">Speckled leaf blotch fungus</name>
    <name type="synonym">Septoria tritici</name>
    <dbReference type="NCBI Taxonomy" id="336722"/>
    <lineage>
        <taxon>Eukaryota</taxon>
        <taxon>Fungi</taxon>
        <taxon>Dikarya</taxon>
        <taxon>Ascomycota</taxon>
        <taxon>Pezizomycotina</taxon>
        <taxon>Dothideomycetes</taxon>
        <taxon>Dothideomycetidae</taxon>
        <taxon>Mycosphaerellales</taxon>
        <taxon>Mycosphaerellaceae</taxon>
        <taxon>Zymoseptoria</taxon>
    </lineage>
</organism>
<sequence>MVFHDAEDVHVRQLVLTVNYCKSDSLSLYARLAIGPKNDALWQRLRLVIVLRADTLFGGGVQRLWRESSTHCDRTEEMRQDGELKIEGHDSMSSMTKSNRARGQRSVLLDADPYYLRSDSSDVSTTMEDVTARLKDLTVGQTPVYLLKTISSPNDAYEEHFTTLQNGHFKPVFVPVLDHMFRDDALRNLRLAAERYAFAGGSPATARQKACNNPAKRYGGMIFTSQRAVDAFTSVVAKLNPARKQTLFDKDMPIYVVGSATAKGVKALDLPCPIIGEQTGNGDALAQFILGWHKTLSKEVTHLDGRKLPLLFLVGEQRRDIIPKSLQSEELVPSERIPVTEVVVYETGEMTSFEEDFTMLLREAKAAKVKEQWVVVFSPQGCEAMLSALGWLDEKTAKYSAGRKEIVSGPMTTRIATIGPTTRDFLMEQFEFEPDVCAEKPSPEGVAEARRPQVDTTTTRKFTFAKQHSGAHGRNSSKSPHILNVATAHVILLPEIAADSTLDYRLATLCASPSHFAQQPRLKPKLLAHATYRPPPLVDSAQ</sequence>
<dbReference type="EMBL" id="CM001201">
    <property type="protein sequence ID" value="EGP86939.1"/>
    <property type="molecule type" value="Genomic_DNA"/>
</dbReference>
<dbReference type="RefSeq" id="XP_003851963.1">
    <property type="nucleotide sequence ID" value="XM_003851915.1"/>
</dbReference>
<accession>F9XEF8</accession>
<dbReference type="GO" id="GO:0006782">
    <property type="term" value="P:protoporphyrinogen IX biosynthetic process"/>
    <property type="evidence" value="ECO:0007669"/>
    <property type="project" value="UniProtKB-UniPathway"/>
</dbReference>
<protein>
    <recommendedName>
        <fullName evidence="2">Tetrapyrrole biosynthesis uroporphyrinogen III synthase domain-containing protein</fullName>
    </recommendedName>
</protein>
<evidence type="ECO:0000313" key="3">
    <source>
        <dbReference type="EMBL" id="EGP86939.1"/>
    </source>
</evidence>
<dbReference type="GO" id="GO:0006780">
    <property type="term" value="P:uroporphyrinogen III biosynthetic process"/>
    <property type="evidence" value="ECO:0007669"/>
    <property type="project" value="InterPro"/>
</dbReference>
<name>F9XEF8_ZYMTI</name>
<dbReference type="Pfam" id="PF02602">
    <property type="entry name" value="HEM4"/>
    <property type="match status" value="1"/>
</dbReference>
<dbReference type="eggNOG" id="KOG4132">
    <property type="taxonomic scope" value="Eukaryota"/>
</dbReference>
<dbReference type="GO" id="GO:0005829">
    <property type="term" value="C:cytosol"/>
    <property type="evidence" value="ECO:0007669"/>
    <property type="project" value="TreeGrafter"/>
</dbReference>
<evidence type="ECO:0000259" key="2">
    <source>
        <dbReference type="Pfam" id="PF02602"/>
    </source>
</evidence>
<dbReference type="InterPro" id="IPR036108">
    <property type="entry name" value="4pyrrol_syn_uPrphyn_synt_sf"/>
</dbReference>
<dbReference type="GeneID" id="13393740"/>
<feature type="domain" description="Tetrapyrrole biosynthesis uroporphyrinogen III synthase" evidence="2">
    <location>
        <begin position="169"/>
        <end position="446"/>
    </location>
</feature>
<gene>
    <name evidence="3" type="ORF">MYCGRDRAFT_93675</name>
</gene>
<dbReference type="KEGG" id="ztr:MYCGRDRAFT_93675"/>
<dbReference type="InParanoid" id="F9XEF8"/>
<dbReference type="CDD" id="cd06578">
    <property type="entry name" value="HemD"/>
    <property type="match status" value="1"/>
</dbReference>
<dbReference type="Proteomes" id="UP000008062">
    <property type="component" value="Chromosome 6"/>
</dbReference>
<feature type="region of interest" description="Disordered" evidence="1">
    <location>
        <begin position="438"/>
        <end position="460"/>
    </location>
</feature>
<dbReference type="OrthoDB" id="5595751at2759"/>